<keyword evidence="1" id="KW-0812">Transmembrane</keyword>
<gene>
    <name evidence="2" type="ORF">DDW13_01485</name>
</gene>
<accession>A0A2T9XAF9</accession>
<evidence type="ECO:0000313" key="3">
    <source>
        <dbReference type="Proteomes" id="UP000245638"/>
    </source>
</evidence>
<name>A0A2T9XAF9_9CREN</name>
<dbReference type="AlphaFoldDB" id="A0A2T9XAF9"/>
<protein>
    <recommendedName>
        <fullName evidence="4">Thermopsin</fullName>
    </recommendedName>
</protein>
<evidence type="ECO:0000256" key="1">
    <source>
        <dbReference type="SAM" id="Phobius"/>
    </source>
</evidence>
<evidence type="ECO:0000313" key="2">
    <source>
        <dbReference type="EMBL" id="PVU77079.1"/>
    </source>
</evidence>
<proteinExistence type="predicted"/>
<dbReference type="Proteomes" id="UP000245638">
    <property type="component" value="Unassembled WGS sequence"/>
</dbReference>
<comment type="caution">
    <text evidence="2">The sequence shown here is derived from an EMBL/GenBank/DDBJ whole genome shotgun (WGS) entry which is preliminary data.</text>
</comment>
<keyword evidence="1" id="KW-0472">Membrane</keyword>
<organism evidence="2 3">
    <name type="scientific">Acidianus hospitalis</name>
    <dbReference type="NCBI Taxonomy" id="563177"/>
    <lineage>
        <taxon>Archaea</taxon>
        <taxon>Thermoproteota</taxon>
        <taxon>Thermoprotei</taxon>
        <taxon>Sulfolobales</taxon>
        <taxon>Sulfolobaceae</taxon>
        <taxon>Acidianus</taxon>
    </lineage>
</organism>
<sequence length="593" mass="67583">MNKLALLFIIIVLLTQVSEAMVVECNSTSYSAPIMVSRIFYVPLNDTFAVAVVKFLINGTVVIIYENGHLVTLYCRNITVINVTSIKAVYPFPNSSSSVIIHVKNVLGENFPYVGIFVYKDYLIVEFSPNHENFRFYVFNSRLNKINEFEFHNTACKGTLGISGKYLLYFNGKINYKNITIIGCRIKTFLYRLLIFPIYQFENSTVTRLTIPVLSNITVFMYNMLTGNIKKEIYLKNVSIYEYPSLISIRNATIISPCFLRYIQNKGLFVSVRMNDFIYNNKILDLETICYGNSSVNNVIFYTINLCNGKISLSPKFNIWSSIMRGDNLIAVIPPNQYFGILINPIETVELYTPNFTFLGKVTFSPPLFIPLPILLIPEKTEIYSPYDTITNFVYYDSYIYLSNCNHILILHNNQSIQFQNAKLFFLCKPIVVEKEAKGYTVMELDGDKILKSVYINAGYFSTQNSIIFCKIETIYKNSTYKINISTNIYFSGIGNFIIFHKGNSSIIVTLPNLNIINLSSPYIIGVYNNSPVLVNEENLMSNCKCCSEFSNIVVGKFFDRNTAGIKDYSLLIISILVVGIIIGTGRLKKFMS</sequence>
<evidence type="ECO:0008006" key="4">
    <source>
        <dbReference type="Google" id="ProtNLM"/>
    </source>
</evidence>
<reference evidence="2 3" key="1">
    <citation type="journal article" date="2015" name="Appl. Environ. Microbiol.">
        <title>Nanoarchaeota, Their Sulfolobales Host, and Nanoarchaeota Virus Distribution across Yellowstone National Park Hot Springs.</title>
        <authorList>
            <person name="Munson-McGee J.H."/>
            <person name="Field E.K."/>
            <person name="Bateson M."/>
            <person name="Rooney C."/>
            <person name="Stepanauskas R."/>
            <person name="Young M.J."/>
        </authorList>
    </citation>
    <scope>NUCLEOTIDE SEQUENCE [LARGE SCALE GENOMIC DNA]</scope>
    <source>
        <strain evidence="2">SCGC AC-742_N10</strain>
    </source>
</reference>
<keyword evidence="1" id="KW-1133">Transmembrane helix</keyword>
<feature type="transmembrane region" description="Helical" evidence="1">
    <location>
        <begin position="569"/>
        <end position="588"/>
    </location>
</feature>
<dbReference type="EMBL" id="QEFD01000051">
    <property type="protein sequence ID" value="PVU77079.1"/>
    <property type="molecule type" value="Genomic_DNA"/>
</dbReference>